<dbReference type="EC" id="3.1.4.4" evidence="3"/>
<reference evidence="8 9" key="1">
    <citation type="submission" date="2016-09" db="EMBL/GenBank/DDBJ databases">
        <title>Complete genome sequence of microbes from the polar regions.</title>
        <authorList>
            <person name="Liao L."/>
            <person name="Chen B."/>
        </authorList>
    </citation>
    <scope>NUCLEOTIDE SEQUENCE [LARGE SCALE GENOMIC DNA]</scope>
    <source>
        <strain evidence="8 9">ZS314</strain>
    </source>
</reference>
<dbReference type="InterPro" id="IPR051406">
    <property type="entry name" value="PLD_domain"/>
</dbReference>
<dbReference type="Pfam" id="PF12836">
    <property type="entry name" value="HHH_3"/>
    <property type="match status" value="1"/>
</dbReference>
<keyword evidence="5" id="KW-0442">Lipid degradation</keyword>
<dbReference type="SMART" id="SM00155">
    <property type="entry name" value="PLDc"/>
    <property type="match status" value="1"/>
</dbReference>
<dbReference type="PROSITE" id="PS50035">
    <property type="entry name" value="PLD"/>
    <property type="match status" value="1"/>
</dbReference>
<evidence type="ECO:0000256" key="5">
    <source>
        <dbReference type="ARBA" id="ARBA00022963"/>
    </source>
</evidence>
<evidence type="ECO:0000313" key="9">
    <source>
        <dbReference type="Proteomes" id="UP000464507"/>
    </source>
</evidence>
<comment type="catalytic activity">
    <reaction evidence="1">
        <text>a 1,2-diacyl-sn-glycero-3-phosphocholine + H2O = a 1,2-diacyl-sn-glycero-3-phosphate + choline + H(+)</text>
        <dbReference type="Rhea" id="RHEA:14445"/>
        <dbReference type="ChEBI" id="CHEBI:15354"/>
        <dbReference type="ChEBI" id="CHEBI:15377"/>
        <dbReference type="ChEBI" id="CHEBI:15378"/>
        <dbReference type="ChEBI" id="CHEBI:57643"/>
        <dbReference type="ChEBI" id="CHEBI:58608"/>
        <dbReference type="EC" id="3.1.4.4"/>
    </reaction>
</comment>
<evidence type="ECO:0000256" key="1">
    <source>
        <dbReference type="ARBA" id="ARBA00000798"/>
    </source>
</evidence>
<dbReference type="KEGG" id="mant:BHD05_09080"/>
<dbReference type="InterPro" id="IPR001736">
    <property type="entry name" value="PLipase_D/transphosphatidylase"/>
</dbReference>
<dbReference type="PANTHER" id="PTHR43856:SF1">
    <property type="entry name" value="MITOCHONDRIAL CARDIOLIPIN HYDROLASE"/>
    <property type="match status" value="1"/>
</dbReference>
<name>A0A7L5AGT8_9MICO</name>
<dbReference type="AlphaFoldDB" id="A0A7L5AGT8"/>
<dbReference type="GO" id="GO:0006793">
    <property type="term" value="P:phosphorus metabolic process"/>
    <property type="evidence" value="ECO:0007669"/>
    <property type="project" value="UniProtKB-ARBA"/>
</dbReference>
<feature type="domain" description="PLD phosphodiesterase" evidence="7">
    <location>
        <begin position="335"/>
        <end position="362"/>
    </location>
</feature>
<gene>
    <name evidence="8" type="ORF">BHD05_09080</name>
</gene>
<dbReference type="InterPro" id="IPR010994">
    <property type="entry name" value="RuvA_2-like"/>
</dbReference>
<keyword evidence="4" id="KW-0378">Hydrolase</keyword>
<evidence type="ECO:0000256" key="6">
    <source>
        <dbReference type="ARBA" id="ARBA00023098"/>
    </source>
</evidence>
<keyword evidence="9" id="KW-1185">Reference proteome</keyword>
<dbReference type="Pfam" id="PF13091">
    <property type="entry name" value="PLDc_2"/>
    <property type="match status" value="1"/>
</dbReference>
<dbReference type="GO" id="GO:0004630">
    <property type="term" value="F:phospholipase D activity"/>
    <property type="evidence" value="ECO:0007669"/>
    <property type="project" value="UniProtKB-EC"/>
</dbReference>
<accession>A0A7L5AGT8</accession>
<protein>
    <recommendedName>
        <fullName evidence="3">phospholipase D</fullName>
        <ecNumber evidence="3">3.1.4.4</ecNumber>
    </recommendedName>
</protein>
<proteinExistence type="inferred from homology"/>
<dbReference type="SUPFAM" id="SSF56024">
    <property type="entry name" value="Phospholipase D/nuclease"/>
    <property type="match status" value="1"/>
</dbReference>
<evidence type="ECO:0000313" key="8">
    <source>
        <dbReference type="EMBL" id="QHO69773.1"/>
    </source>
</evidence>
<dbReference type="Proteomes" id="UP000464507">
    <property type="component" value="Chromosome"/>
</dbReference>
<dbReference type="EMBL" id="CP017146">
    <property type="protein sequence ID" value="QHO69773.1"/>
    <property type="molecule type" value="Genomic_DNA"/>
</dbReference>
<dbReference type="GO" id="GO:0016891">
    <property type="term" value="F:RNA endonuclease activity producing 5'-phosphomonoesters, hydrolytic mechanism"/>
    <property type="evidence" value="ECO:0007669"/>
    <property type="project" value="TreeGrafter"/>
</dbReference>
<evidence type="ECO:0000259" key="7">
    <source>
        <dbReference type="PROSITE" id="PS50035"/>
    </source>
</evidence>
<evidence type="ECO:0000256" key="2">
    <source>
        <dbReference type="ARBA" id="ARBA00008664"/>
    </source>
</evidence>
<evidence type="ECO:0000256" key="3">
    <source>
        <dbReference type="ARBA" id="ARBA00012027"/>
    </source>
</evidence>
<dbReference type="PANTHER" id="PTHR43856">
    <property type="entry name" value="CARDIOLIPIN HYDROLASE"/>
    <property type="match status" value="1"/>
</dbReference>
<dbReference type="Gene3D" id="1.10.150.280">
    <property type="entry name" value="AF1531-like domain"/>
    <property type="match status" value="1"/>
</dbReference>
<dbReference type="GO" id="GO:0016042">
    <property type="term" value="P:lipid catabolic process"/>
    <property type="evidence" value="ECO:0007669"/>
    <property type="project" value="UniProtKB-KW"/>
</dbReference>
<organism evidence="8 9">
    <name type="scientific">Marisediminicola antarctica</name>
    <dbReference type="NCBI Taxonomy" id="674079"/>
    <lineage>
        <taxon>Bacteria</taxon>
        <taxon>Bacillati</taxon>
        <taxon>Actinomycetota</taxon>
        <taxon>Actinomycetes</taxon>
        <taxon>Micrococcales</taxon>
        <taxon>Microbacteriaceae</taxon>
        <taxon>Marisediminicola</taxon>
    </lineage>
</organism>
<comment type="similarity">
    <text evidence="2">Belongs to the phospholipase D family.</text>
</comment>
<sequence length="395" mass="42159">MYRWAWADLATDQLLDDLSAGCGSAPIADKSGCRIILARMFEVAGGVPISDYEWVEADLADRLLRDVATTYLARVLPRNVSLSGVAFVDSALPFHSEAVAARVVPVNWCSAAELAVLPIIGPATANRIVAERNASGSFHDLEDLSRRVGGFGEDSARRLRGVLSFHLSQSAANENTAQLGGVDAFVVAARVGGFLAGGDPVKGTLGALLAVVANHPSPAHRNRRAMPVSRGLIDTMGWFNCDWTAALIDEDYLSALPDLLAGTTTSIDMCMFHVAVGVHTRPMIDALLAASQRGVAVRVLLDQDRPDDPYNSTVINTAARRLLEAGGVPARYDPSDRLLHSKYLVLDSHTVVIGSHNWSAGSFASSDDVSAAIRSASLASSLTQRFETLWNAAQR</sequence>
<keyword evidence="6" id="KW-0443">Lipid metabolism</keyword>
<dbReference type="Gene3D" id="3.30.870.10">
    <property type="entry name" value="Endonuclease Chain A"/>
    <property type="match status" value="1"/>
</dbReference>
<dbReference type="InterPro" id="IPR025202">
    <property type="entry name" value="PLD-like_dom"/>
</dbReference>
<evidence type="ECO:0000256" key="4">
    <source>
        <dbReference type="ARBA" id="ARBA00022801"/>
    </source>
</evidence>
<dbReference type="SUPFAM" id="SSF47781">
    <property type="entry name" value="RuvA domain 2-like"/>
    <property type="match status" value="1"/>
</dbReference>